<evidence type="ECO:0000259" key="1">
    <source>
        <dbReference type="Pfam" id="PF03235"/>
    </source>
</evidence>
<comment type="caution">
    <text evidence="2">The sequence shown here is derived from an EMBL/GenBank/DDBJ whole genome shotgun (WGS) entry which is preliminary data.</text>
</comment>
<feature type="domain" description="GmrSD restriction endonucleases N-terminal" evidence="1">
    <location>
        <begin position="27"/>
        <end position="183"/>
    </location>
</feature>
<dbReference type="Pfam" id="PF03235">
    <property type="entry name" value="GmrSD_N"/>
    <property type="match status" value="1"/>
</dbReference>
<dbReference type="InterPro" id="IPR004919">
    <property type="entry name" value="GmrSD_N"/>
</dbReference>
<dbReference type="EMBL" id="BAAADG010000001">
    <property type="protein sequence ID" value="GAA0215683.1"/>
    <property type="molecule type" value="Genomic_DNA"/>
</dbReference>
<organism evidence="2 3">
    <name type="scientific">Methylophaga marina</name>
    <dbReference type="NCBI Taxonomy" id="45495"/>
    <lineage>
        <taxon>Bacteria</taxon>
        <taxon>Pseudomonadati</taxon>
        <taxon>Pseudomonadota</taxon>
        <taxon>Gammaproteobacteria</taxon>
        <taxon>Thiotrichales</taxon>
        <taxon>Piscirickettsiaceae</taxon>
        <taxon>Methylophaga</taxon>
    </lineage>
</organism>
<evidence type="ECO:0000313" key="3">
    <source>
        <dbReference type="Proteomes" id="UP001501476"/>
    </source>
</evidence>
<dbReference type="PANTHER" id="PTHR39639:SF1">
    <property type="entry name" value="DUF262 DOMAIN-CONTAINING PROTEIN"/>
    <property type="match status" value="1"/>
</dbReference>
<keyword evidence="3" id="KW-1185">Reference proteome</keyword>
<sequence length="351" mass="40721">MNFSKIQEQLDNNRRSVAFDSYDITLKQLYDMVLEGMVDIAPEYQRHFVWDSSRQSALIESLFLGIPIPSLFMATNRDASWEVIDGLQRLSTILNFIGTKDELQDLNIKHQKLKLSGLEKLESMNGLYYEDLPKSMQFMLQTRPLRVTVLNDRSDFNVRYDLFERLNTGGVTLHEQEIRNCVYIGEFNDFLKELSVNQDFRAVVKMTENAERLGSYEELVLRFFAYHDDQEQFVHSVKEFLNDFMEKKTNSFKDKKRLRELFVKTFKALNDNLPEGIVRGARKNVTPIVLYEAISVGCAKAINSGNQFDLSHLQDLLNDGELKKCTTGATNSKKMLNKRIRIVKDRLLNAV</sequence>
<reference evidence="2 3" key="1">
    <citation type="journal article" date="2019" name="Int. J. Syst. Evol. Microbiol.">
        <title>The Global Catalogue of Microorganisms (GCM) 10K type strain sequencing project: providing services to taxonomists for standard genome sequencing and annotation.</title>
        <authorList>
            <consortium name="The Broad Institute Genomics Platform"/>
            <consortium name="The Broad Institute Genome Sequencing Center for Infectious Disease"/>
            <person name="Wu L."/>
            <person name="Ma J."/>
        </authorList>
    </citation>
    <scope>NUCLEOTIDE SEQUENCE [LARGE SCALE GENOMIC DNA]</scope>
    <source>
        <strain evidence="2 3">JCM 6886</strain>
    </source>
</reference>
<dbReference type="Proteomes" id="UP001501476">
    <property type="component" value="Unassembled WGS sequence"/>
</dbReference>
<dbReference type="PANTHER" id="PTHR39639">
    <property type="entry name" value="CHROMOSOME 16, WHOLE GENOME SHOTGUN SEQUENCE"/>
    <property type="match status" value="1"/>
</dbReference>
<name>A0ABN0T926_9GAMM</name>
<gene>
    <name evidence="2" type="ORF">GCM10008964_04140</name>
</gene>
<accession>A0ABN0T926</accession>
<evidence type="ECO:0000313" key="2">
    <source>
        <dbReference type="EMBL" id="GAA0215683.1"/>
    </source>
</evidence>
<dbReference type="RefSeq" id="WP_286305131.1">
    <property type="nucleotide sequence ID" value="NZ_AP027741.1"/>
</dbReference>
<proteinExistence type="predicted"/>
<protein>
    <recommendedName>
        <fullName evidence="1">GmrSD restriction endonucleases N-terminal domain-containing protein</fullName>
    </recommendedName>
</protein>